<comment type="caution">
    <text evidence="1">The sequence shown here is derived from an EMBL/GenBank/DDBJ whole genome shotgun (WGS) entry which is preliminary data.</text>
</comment>
<dbReference type="RefSeq" id="WP_231612540.1">
    <property type="nucleotide sequence ID" value="NZ_SJPT01000009.1"/>
</dbReference>
<keyword evidence="2" id="KW-1185">Reference proteome</keyword>
<name>A0A5C6C7M7_9BACT</name>
<evidence type="ECO:0000313" key="1">
    <source>
        <dbReference type="EMBL" id="TWU20158.1"/>
    </source>
</evidence>
<proteinExistence type="predicted"/>
<gene>
    <name evidence="1" type="ORF">Pla52o_46720</name>
</gene>
<evidence type="ECO:0000313" key="2">
    <source>
        <dbReference type="Proteomes" id="UP000316304"/>
    </source>
</evidence>
<sequence length="60" mass="6790">MGTDLHCVVIRDDSKPAPDMAMFELSTFTEIQFDSPDSYWIITAIGGFTEYFRRVPVTGI</sequence>
<protein>
    <submittedName>
        <fullName evidence="1">Uncharacterized protein</fullName>
    </submittedName>
</protein>
<reference evidence="1 2" key="1">
    <citation type="submission" date="2019-02" db="EMBL/GenBank/DDBJ databases">
        <title>Deep-cultivation of Planctomycetes and their phenomic and genomic characterization uncovers novel biology.</title>
        <authorList>
            <person name="Wiegand S."/>
            <person name="Jogler M."/>
            <person name="Boedeker C."/>
            <person name="Pinto D."/>
            <person name="Vollmers J."/>
            <person name="Rivas-Marin E."/>
            <person name="Kohn T."/>
            <person name="Peeters S.H."/>
            <person name="Heuer A."/>
            <person name="Rast P."/>
            <person name="Oberbeckmann S."/>
            <person name="Bunk B."/>
            <person name="Jeske O."/>
            <person name="Meyerdierks A."/>
            <person name="Storesund J.E."/>
            <person name="Kallscheuer N."/>
            <person name="Luecker S."/>
            <person name="Lage O.M."/>
            <person name="Pohl T."/>
            <person name="Merkel B.J."/>
            <person name="Hornburger P."/>
            <person name="Mueller R.-W."/>
            <person name="Bruemmer F."/>
            <person name="Labrenz M."/>
            <person name="Spormann A.M."/>
            <person name="Op Den Camp H."/>
            <person name="Overmann J."/>
            <person name="Amann R."/>
            <person name="Jetten M.S.M."/>
            <person name="Mascher T."/>
            <person name="Medema M.H."/>
            <person name="Devos D.P."/>
            <person name="Kaster A.-K."/>
            <person name="Ovreas L."/>
            <person name="Rohde M."/>
            <person name="Galperin M.Y."/>
            <person name="Jogler C."/>
        </authorList>
    </citation>
    <scope>NUCLEOTIDE SEQUENCE [LARGE SCALE GENOMIC DNA]</scope>
    <source>
        <strain evidence="1 2">Pla52o</strain>
    </source>
</reference>
<accession>A0A5C6C7M7</accession>
<dbReference type="Proteomes" id="UP000316304">
    <property type="component" value="Unassembled WGS sequence"/>
</dbReference>
<organism evidence="1 2">
    <name type="scientific">Novipirellula galeiformis</name>
    <dbReference type="NCBI Taxonomy" id="2528004"/>
    <lineage>
        <taxon>Bacteria</taxon>
        <taxon>Pseudomonadati</taxon>
        <taxon>Planctomycetota</taxon>
        <taxon>Planctomycetia</taxon>
        <taxon>Pirellulales</taxon>
        <taxon>Pirellulaceae</taxon>
        <taxon>Novipirellula</taxon>
    </lineage>
</organism>
<dbReference type="AlphaFoldDB" id="A0A5C6C7M7"/>
<dbReference type="EMBL" id="SJPT01000009">
    <property type="protein sequence ID" value="TWU20158.1"/>
    <property type="molecule type" value="Genomic_DNA"/>
</dbReference>